<feature type="region of interest" description="Disordered" evidence="2">
    <location>
        <begin position="117"/>
        <end position="166"/>
    </location>
</feature>
<dbReference type="Gene3D" id="1.20.5.170">
    <property type="match status" value="1"/>
</dbReference>
<feature type="domain" description="BZIP" evidence="3">
    <location>
        <begin position="167"/>
        <end position="225"/>
    </location>
</feature>
<feature type="compositionally biased region" description="Polar residues" evidence="2">
    <location>
        <begin position="252"/>
        <end position="262"/>
    </location>
</feature>
<sequence length="287" mass="31094">MASYTSPRSPVPNVIVSSPGSDHSDGNNSSRNEGRRLNVHELLDANPQASLSSTPFSFQLPSISTNVNNNNISMITTTSPSLTPMNSTNPRFVQHLQIPDTSSHLFVSEAHNYQLLSPNSSSAPNSAVTPTQQQPPSPLFYGASPTTPSPRAQEELNDPLSPLTLHERRERNKVASAKYRAKKHKQTQEMSTQIAELNSRISALTAENGLLCRQVQELKSENIELKNIVDDLKSQLVEDKILKRLGKAGVASRNSLKASTTAAGKRERAKHGNSGHAKGTLGNKSSS</sequence>
<organism evidence="4 5">
    <name type="scientific">Ambispora leptoticha</name>
    <dbReference type="NCBI Taxonomy" id="144679"/>
    <lineage>
        <taxon>Eukaryota</taxon>
        <taxon>Fungi</taxon>
        <taxon>Fungi incertae sedis</taxon>
        <taxon>Mucoromycota</taxon>
        <taxon>Glomeromycotina</taxon>
        <taxon>Glomeromycetes</taxon>
        <taxon>Archaeosporales</taxon>
        <taxon>Ambisporaceae</taxon>
        <taxon>Ambispora</taxon>
    </lineage>
</organism>
<evidence type="ECO:0000256" key="1">
    <source>
        <dbReference type="SAM" id="Coils"/>
    </source>
</evidence>
<dbReference type="SUPFAM" id="SSF57959">
    <property type="entry name" value="Leucine zipper domain"/>
    <property type="match status" value="1"/>
</dbReference>
<protein>
    <submittedName>
        <fullName evidence="4">12747_t:CDS:1</fullName>
    </submittedName>
</protein>
<dbReference type="InterPro" id="IPR004827">
    <property type="entry name" value="bZIP"/>
</dbReference>
<dbReference type="SMART" id="SM00338">
    <property type="entry name" value="BRLZ"/>
    <property type="match status" value="1"/>
</dbReference>
<keyword evidence="5" id="KW-1185">Reference proteome</keyword>
<feature type="region of interest" description="Disordered" evidence="2">
    <location>
        <begin position="249"/>
        <end position="287"/>
    </location>
</feature>
<dbReference type="AlphaFoldDB" id="A0A9N8ZZT8"/>
<dbReference type="OrthoDB" id="1939598at2759"/>
<dbReference type="Pfam" id="PF07716">
    <property type="entry name" value="bZIP_2"/>
    <property type="match status" value="1"/>
</dbReference>
<comment type="caution">
    <text evidence="4">The sequence shown here is derived from an EMBL/GenBank/DDBJ whole genome shotgun (WGS) entry which is preliminary data.</text>
</comment>
<feature type="compositionally biased region" description="Polar residues" evidence="2">
    <location>
        <begin position="15"/>
        <end position="31"/>
    </location>
</feature>
<gene>
    <name evidence="4" type="ORF">ALEPTO_LOCUS4067</name>
</gene>
<evidence type="ECO:0000256" key="2">
    <source>
        <dbReference type="SAM" id="MobiDB-lite"/>
    </source>
</evidence>
<dbReference type="EMBL" id="CAJVPS010000873">
    <property type="protein sequence ID" value="CAG8512908.1"/>
    <property type="molecule type" value="Genomic_DNA"/>
</dbReference>
<evidence type="ECO:0000259" key="3">
    <source>
        <dbReference type="PROSITE" id="PS50217"/>
    </source>
</evidence>
<dbReference type="GO" id="GO:0003700">
    <property type="term" value="F:DNA-binding transcription factor activity"/>
    <property type="evidence" value="ECO:0007669"/>
    <property type="project" value="InterPro"/>
</dbReference>
<keyword evidence="1" id="KW-0175">Coiled coil</keyword>
<feature type="region of interest" description="Disordered" evidence="2">
    <location>
        <begin position="1"/>
        <end position="33"/>
    </location>
</feature>
<reference evidence="4" key="1">
    <citation type="submission" date="2021-06" db="EMBL/GenBank/DDBJ databases">
        <authorList>
            <person name="Kallberg Y."/>
            <person name="Tangrot J."/>
            <person name="Rosling A."/>
        </authorList>
    </citation>
    <scope>NUCLEOTIDE SEQUENCE</scope>
    <source>
        <strain evidence="4">FL130A</strain>
    </source>
</reference>
<dbReference type="PROSITE" id="PS50217">
    <property type="entry name" value="BZIP"/>
    <property type="match status" value="1"/>
</dbReference>
<accession>A0A9N8ZZT8</accession>
<evidence type="ECO:0000313" key="5">
    <source>
        <dbReference type="Proteomes" id="UP000789508"/>
    </source>
</evidence>
<name>A0A9N8ZZT8_9GLOM</name>
<dbReference type="CDD" id="cd14705">
    <property type="entry name" value="bZIP_Zip1"/>
    <property type="match status" value="1"/>
</dbReference>
<evidence type="ECO:0000313" key="4">
    <source>
        <dbReference type="EMBL" id="CAG8512908.1"/>
    </source>
</evidence>
<dbReference type="InterPro" id="IPR046347">
    <property type="entry name" value="bZIP_sf"/>
</dbReference>
<proteinExistence type="predicted"/>
<feature type="coiled-coil region" evidence="1">
    <location>
        <begin position="187"/>
        <end position="235"/>
    </location>
</feature>
<dbReference type="Proteomes" id="UP000789508">
    <property type="component" value="Unassembled WGS sequence"/>
</dbReference>
<dbReference type="PROSITE" id="PS00036">
    <property type="entry name" value="BZIP_BASIC"/>
    <property type="match status" value="1"/>
</dbReference>
<feature type="compositionally biased region" description="Low complexity" evidence="2">
    <location>
        <begin position="117"/>
        <end position="127"/>
    </location>
</feature>